<accession>A0AAD7VKN5</accession>
<organism evidence="1 2">
    <name type="scientific">Quillaja saponaria</name>
    <name type="common">Soap bark tree</name>
    <dbReference type="NCBI Taxonomy" id="32244"/>
    <lineage>
        <taxon>Eukaryota</taxon>
        <taxon>Viridiplantae</taxon>
        <taxon>Streptophyta</taxon>
        <taxon>Embryophyta</taxon>
        <taxon>Tracheophyta</taxon>
        <taxon>Spermatophyta</taxon>
        <taxon>Magnoliopsida</taxon>
        <taxon>eudicotyledons</taxon>
        <taxon>Gunneridae</taxon>
        <taxon>Pentapetalae</taxon>
        <taxon>rosids</taxon>
        <taxon>fabids</taxon>
        <taxon>Fabales</taxon>
        <taxon>Quillajaceae</taxon>
        <taxon>Quillaja</taxon>
    </lineage>
</organism>
<dbReference type="AlphaFoldDB" id="A0AAD7VKN5"/>
<keyword evidence="2" id="KW-1185">Reference proteome</keyword>
<name>A0AAD7VKN5_QUISA</name>
<comment type="caution">
    <text evidence="1">The sequence shown here is derived from an EMBL/GenBank/DDBJ whole genome shotgun (WGS) entry which is preliminary data.</text>
</comment>
<sequence>MNHLVTCVLDPLETLSQRPFHLALHVIPATLILGPKPSKPTSQFLSITPKSESIGTSKTKSLSSINCYCSRKEDAQVNEIQEDFDFHSWDGPESKMSAAASWRPNSPVTSVSQLRWWVNNNWIPRKKSES</sequence>
<evidence type="ECO:0000313" key="2">
    <source>
        <dbReference type="Proteomes" id="UP001163823"/>
    </source>
</evidence>
<gene>
    <name evidence="1" type="ORF">O6P43_002725</name>
</gene>
<dbReference type="Proteomes" id="UP001163823">
    <property type="component" value="Chromosome 2"/>
</dbReference>
<proteinExistence type="predicted"/>
<dbReference type="EMBL" id="JARAOO010000002">
    <property type="protein sequence ID" value="KAJ7979312.1"/>
    <property type="molecule type" value="Genomic_DNA"/>
</dbReference>
<reference evidence="1" key="1">
    <citation type="journal article" date="2023" name="Science">
        <title>Elucidation of the pathway for biosynthesis of saponin adjuvants from the soapbark tree.</title>
        <authorList>
            <person name="Reed J."/>
            <person name="Orme A."/>
            <person name="El-Demerdash A."/>
            <person name="Owen C."/>
            <person name="Martin L.B.B."/>
            <person name="Misra R.C."/>
            <person name="Kikuchi S."/>
            <person name="Rejzek M."/>
            <person name="Martin A.C."/>
            <person name="Harkess A."/>
            <person name="Leebens-Mack J."/>
            <person name="Louveau T."/>
            <person name="Stephenson M.J."/>
            <person name="Osbourn A."/>
        </authorList>
    </citation>
    <scope>NUCLEOTIDE SEQUENCE</scope>
    <source>
        <strain evidence="1">S10</strain>
    </source>
</reference>
<dbReference type="KEGG" id="qsa:O6P43_002725"/>
<protein>
    <submittedName>
        <fullName evidence="1">Uncharacterized protein</fullName>
    </submittedName>
</protein>
<evidence type="ECO:0000313" key="1">
    <source>
        <dbReference type="EMBL" id="KAJ7979312.1"/>
    </source>
</evidence>